<dbReference type="OrthoDB" id="3542608at2"/>
<dbReference type="EMBL" id="JPMV01000018">
    <property type="protein sequence ID" value="KGI81403.1"/>
    <property type="molecule type" value="Genomic_DNA"/>
</dbReference>
<dbReference type="PANTHER" id="PTHR35010:SF2">
    <property type="entry name" value="BLL4672 PROTEIN"/>
    <property type="match status" value="1"/>
</dbReference>
<evidence type="ECO:0000313" key="2">
    <source>
        <dbReference type="EMBL" id="ASU78641.1"/>
    </source>
</evidence>
<protein>
    <submittedName>
        <fullName evidence="2">XRE family transcriptional regulator</fullName>
    </submittedName>
</protein>
<dbReference type="Proteomes" id="UP000029737">
    <property type="component" value="Unassembled WGS sequence"/>
</dbReference>
<name>A0A099D5F0_9ACTN</name>
<gene>
    <name evidence="2" type="ORF">CDG81_10565</name>
    <name evidence="3" type="ORF">IL38_10590</name>
</gene>
<dbReference type="CDD" id="cd00093">
    <property type="entry name" value="HTH_XRE"/>
    <property type="match status" value="1"/>
</dbReference>
<dbReference type="HOGENOM" id="CLU_057862_1_0_11"/>
<dbReference type="Pfam" id="PF17765">
    <property type="entry name" value="MLTR_LBD"/>
    <property type="match status" value="1"/>
</dbReference>
<organism evidence="2 5">
    <name type="scientific">Actinopolyspora erythraea</name>
    <dbReference type="NCBI Taxonomy" id="414996"/>
    <lineage>
        <taxon>Bacteria</taxon>
        <taxon>Bacillati</taxon>
        <taxon>Actinomycetota</taxon>
        <taxon>Actinomycetes</taxon>
        <taxon>Actinopolysporales</taxon>
        <taxon>Actinopolysporaceae</taxon>
        <taxon>Actinopolyspora</taxon>
    </lineage>
</organism>
<dbReference type="InterPro" id="IPR010982">
    <property type="entry name" value="Lambda_DNA-bd_dom_sf"/>
</dbReference>
<dbReference type="GO" id="GO:0003677">
    <property type="term" value="F:DNA binding"/>
    <property type="evidence" value="ECO:0007669"/>
    <property type="project" value="InterPro"/>
</dbReference>
<dbReference type="InterPro" id="IPR041413">
    <property type="entry name" value="MLTR_LBD"/>
</dbReference>
<accession>A0A099D5F0</accession>
<reference evidence="2 5" key="2">
    <citation type="submission" date="2017-08" db="EMBL/GenBank/DDBJ databases">
        <title>The complete genome sequence of moderately halophilic actinomycete Actinopolyspora erythraea YIM 90600, the producer of novel erythromycin, novel actinopolysporins A-C and tubercidin.</title>
        <authorList>
            <person name="Yin M."/>
            <person name="Tang S."/>
        </authorList>
    </citation>
    <scope>NUCLEOTIDE SEQUENCE [LARGE SCALE GENOMIC DNA]</scope>
    <source>
        <strain evidence="2 5">YIM 90600</strain>
    </source>
</reference>
<evidence type="ECO:0000313" key="5">
    <source>
        <dbReference type="Proteomes" id="UP000215043"/>
    </source>
</evidence>
<dbReference type="Gene3D" id="1.10.260.40">
    <property type="entry name" value="lambda repressor-like DNA-binding domains"/>
    <property type="match status" value="1"/>
</dbReference>
<dbReference type="Proteomes" id="UP000215043">
    <property type="component" value="Chromosome"/>
</dbReference>
<dbReference type="PANTHER" id="PTHR35010">
    <property type="entry name" value="BLL4672 PROTEIN-RELATED"/>
    <property type="match status" value="1"/>
</dbReference>
<evidence type="ECO:0000313" key="4">
    <source>
        <dbReference type="Proteomes" id="UP000029737"/>
    </source>
</evidence>
<dbReference type="Pfam" id="PF13560">
    <property type="entry name" value="HTH_31"/>
    <property type="match status" value="1"/>
</dbReference>
<dbReference type="EMBL" id="CP022752">
    <property type="protein sequence ID" value="ASU78641.1"/>
    <property type="molecule type" value="Genomic_DNA"/>
</dbReference>
<reference evidence="3 4" key="1">
    <citation type="journal article" date="2014" name="PLoS ONE">
        <title>Identification and Characterization of a New Erythromycin Biosynthetic Gene Cluster in Actinopolyspora erythraea YIM90600, a Novel Erythronolide-Producing Halophilic Actinomycete Isolated from Salt Field.</title>
        <authorList>
            <person name="Chen D."/>
            <person name="Feng J."/>
            <person name="Huang L."/>
            <person name="Zhang Q."/>
            <person name="Wu J."/>
            <person name="Zhu X."/>
            <person name="Duan Y."/>
            <person name="Xu Z."/>
        </authorList>
    </citation>
    <scope>NUCLEOTIDE SEQUENCE [LARGE SCALE GENOMIC DNA]</scope>
    <source>
        <strain evidence="3 4">YIM90600</strain>
    </source>
</reference>
<feature type="domain" description="HTH cro/C1-type" evidence="1">
    <location>
        <begin position="13"/>
        <end position="85"/>
    </location>
</feature>
<sequence>MRSRVHRAELGEFLKARRAELSPRQVGLPETGSRRRVPGLRREEVAQLAAISTDYYTRLEQGRIAASAPVLSSLARVLSLDDGQREYLSELAGRDATRPRRRTRQEVRASLRRVLDDLRFTPAFVLGRRMDVLAWNPLAAALVTDFARLPPNHRNYVRLLFTDEHMRTLYADWESVARTSVALLRREAAHYPDDHRLTELVGELSVRDADFRQWWAGHHVANQRIGTKTLHHPVVGELTLDWDTLTCTSDPDQHLVTWTAEPDTPTHDRLRILASWTAQHRADPADSGHDPWSSGHG</sequence>
<dbReference type="KEGG" id="aey:CDG81_10565"/>
<dbReference type="AlphaFoldDB" id="A0A099D5F0"/>
<evidence type="ECO:0000259" key="1">
    <source>
        <dbReference type="SMART" id="SM00530"/>
    </source>
</evidence>
<dbReference type="SUPFAM" id="SSF47413">
    <property type="entry name" value="lambda repressor-like DNA-binding domains"/>
    <property type="match status" value="1"/>
</dbReference>
<dbReference type="Gene3D" id="3.30.450.180">
    <property type="match status" value="1"/>
</dbReference>
<dbReference type="InterPro" id="IPR001387">
    <property type="entry name" value="Cro/C1-type_HTH"/>
</dbReference>
<dbReference type="RefSeq" id="WP_043573007.1">
    <property type="nucleotide sequence ID" value="NZ_CP022752.1"/>
</dbReference>
<dbReference type="eggNOG" id="COG1396">
    <property type="taxonomic scope" value="Bacteria"/>
</dbReference>
<dbReference type="SMART" id="SM00530">
    <property type="entry name" value="HTH_XRE"/>
    <property type="match status" value="1"/>
</dbReference>
<keyword evidence="4" id="KW-1185">Reference proteome</keyword>
<evidence type="ECO:0000313" key="3">
    <source>
        <dbReference type="EMBL" id="KGI81403.1"/>
    </source>
</evidence>
<proteinExistence type="predicted"/>